<dbReference type="Gene3D" id="2.40.260.10">
    <property type="entry name" value="Sortase"/>
    <property type="match status" value="1"/>
</dbReference>
<gene>
    <name evidence="2" type="ORF">S01H1_42837</name>
</gene>
<protein>
    <recommendedName>
        <fullName evidence="3">Sortase</fullName>
    </recommendedName>
</protein>
<dbReference type="NCBIfam" id="TIGR01076">
    <property type="entry name" value="sortase_fam"/>
    <property type="match status" value="1"/>
</dbReference>
<organism evidence="2">
    <name type="scientific">marine sediment metagenome</name>
    <dbReference type="NCBI Taxonomy" id="412755"/>
    <lineage>
        <taxon>unclassified sequences</taxon>
        <taxon>metagenomes</taxon>
        <taxon>ecological metagenomes</taxon>
    </lineage>
</organism>
<reference evidence="2" key="1">
    <citation type="journal article" date="2014" name="Front. Microbiol.">
        <title>High frequency of phylogenetically diverse reductive dehalogenase-homologous genes in deep subseafloor sedimentary metagenomes.</title>
        <authorList>
            <person name="Kawai M."/>
            <person name="Futagami T."/>
            <person name="Toyoda A."/>
            <person name="Takaki Y."/>
            <person name="Nishi S."/>
            <person name="Hori S."/>
            <person name="Arai W."/>
            <person name="Tsubouchi T."/>
            <person name="Morono Y."/>
            <person name="Uchiyama I."/>
            <person name="Ito T."/>
            <person name="Fujiyama A."/>
            <person name="Inagaki F."/>
            <person name="Takami H."/>
        </authorList>
    </citation>
    <scope>NUCLEOTIDE SEQUENCE</scope>
    <source>
        <strain evidence="2">Expedition CK06-06</strain>
    </source>
</reference>
<dbReference type="SUPFAM" id="SSF63817">
    <property type="entry name" value="Sortase"/>
    <property type="match status" value="1"/>
</dbReference>
<keyword evidence="1" id="KW-0378">Hydrolase</keyword>
<feature type="non-terminal residue" evidence="2">
    <location>
        <position position="1"/>
    </location>
</feature>
<dbReference type="Pfam" id="PF04203">
    <property type="entry name" value="Sortase"/>
    <property type="match status" value="1"/>
</dbReference>
<dbReference type="EMBL" id="BARS01027258">
    <property type="protein sequence ID" value="GAG09918.1"/>
    <property type="molecule type" value="Genomic_DNA"/>
</dbReference>
<proteinExistence type="predicted"/>
<dbReference type="AlphaFoldDB" id="X0VBR1"/>
<evidence type="ECO:0000313" key="2">
    <source>
        <dbReference type="EMBL" id="GAG09918.1"/>
    </source>
</evidence>
<sequence>QPQFLSPLADSTGFAPVVLGEEVDLTKLSNWFPSVPEQAQSSSRITHYTISIPPLRIFEATVKIGGEDLKESLIHYGGTALPGEFGNTVIFGHSVLPQFFNPKKYLTIFSTLPNIKRDDEVFVQFDGIEYKYKVYDMVEVDPDDVSILEQRYDNAYLILVTCVPPGTYWKRLAVRARLEKI</sequence>
<dbReference type="InterPro" id="IPR005754">
    <property type="entry name" value="Sortase"/>
</dbReference>
<evidence type="ECO:0000256" key="1">
    <source>
        <dbReference type="ARBA" id="ARBA00022801"/>
    </source>
</evidence>
<accession>X0VBR1</accession>
<dbReference type="InterPro" id="IPR023365">
    <property type="entry name" value="Sortase_dom-sf"/>
</dbReference>
<name>X0VBR1_9ZZZZ</name>
<dbReference type="GO" id="GO:0016787">
    <property type="term" value="F:hydrolase activity"/>
    <property type="evidence" value="ECO:0007669"/>
    <property type="project" value="UniProtKB-KW"/>
</dbReference>
<evidence type="ECO:0008006" key="3">
    <source>
        <dbReference type="Google" id="ProtNLM"/>
    </source>
</evidence>
<comment type="caution">
    <text evidence="2">The sequence shown here is derived from an EMBL/GenBank/DDBJ whole genome shotgun (WGS) entry which is preliminary data.</text>
</comment>